<proteinExistence type="predicted"/>
<gene>
    <name evidence="1" type="ORF">VB738_07910</name>
</gene>
<evidence type="ECO:0000313" key="2">
    <source>
        <dbReference type="Proteomes" id="UP001304461"/>
    </source>
</evidence>
<sequence length="1222" mass="135126">MIIASATNITEYRFPNREKGQVRGFDGVLEATGFPPFVPDGASIWEFGVTADVVVKADKDFEKRTEDVDAAVRANTTFVFATPRTWDRPSKQISDWLSEKRALGQWKGVECFDGIALEHWLDKHPAVAANYARNELGLAPTTGACSSCEFWDEFSTRFLPALTDEVVLAGREAQASELLLRLSEGGSRLAFAADSADEVIAFVIAAIRRAGPETRAFLEGRAMVVDSVDAARQLASKKGLIFMPRGQARKLVGLLAQAGPTVISAGADEQRGQHDVLARPTNSELAKAFVSMGITESDGYELARRCGRSLAVLARQKPSGTAERPEWLQAAEALIPALLAGAWQPSVQADTDVLKTLGGKAIYEEVEAPLRGLTRLKDPPVDRVDDVWAMRSSVDAFVHLGHLIGGEHLARFADQSRIVFSRVIEAPKADEVFSLMQPQRDAHSRWLREGLMTTLLLMAALHEEAGFVVTGSSPQRFVDDIVRGLPNLSTDHRLLESLRGQLPLLAEAAPIPFFEALERLLEGDAEKIRPIFSERDDFFAPASAHTGVLWALELLAWDEGHLLRAAMCLAKLAAIDPGGKLTNRPLNSLRDIFLSWSPHTNAGHKQRFGVLSHVVRAVPSIGWPLLVKLLPQAHGSVSPTQKPKFAEASPGGQETLTYGVVWATQDAVVDLAVEHAQLLPDRWQTLIGVLGQLRPDSFEHVVRGLEDCLDRQCVDDRFTTWDALRKEVNRHRAFNGIDWAIKDERLGRLEALVSRFQPNDPILVTTWLFDDWMPNIVGRRDKDDPTADIQSARFKALERVMAAQGVQGLTKLAAKVKLPQQMAESLTMLALGEEDTSSLVRQLLELNGEAKSLASVMVANALASFGSSWMKHLDQIRVDLNLSADETACLFLALEDGRPTWDMVAALGADVDDAYWSHKRAFSILGTPEEMEYAVSRYRACGRTLAAIEATHERLEDMTSASIVNLLEAAIPEINASPGGSGAMLVYYLEHLFEELGKRPDVSREALARMEFSYLPFFHRRKEPLTLHKMLIESPEFFVSIICTVYKPANSEAPIVSEQEQKMATAAFELLNGLNVLPGQVDDRVDFATLKSWSDEVRQRAALADRSAITDARIGHLLAHAPPDPDDQAWPHRAVRRLVEELSSDEVEQACRIERFNMRGIYSKTIGEGGQQERVLADQAKRWARGMPEFPRTANLLSAIADMWLREGEAEDARAAKEALRW</sequence>
<accession>A0ABU5RTS5</accession>
<keyword evidence="2" id="KW-1185">Reference proteome</keyword>
<reference evidence="1 2" key="1">
    <citation type="submission" date="2023-12" db="EMBL/GenBank/DDBJ databases">
        <title>Baltic Sea Cyanobacteria.</title>
        <authorList>
            <person name="Delbaje E."/>
            <person name="Fewer D.P."/>
            <person name="Shishido T.K."/>
        </authorList>
    </citation>
    <scope>NUCLEOTIDE SEQUENCE [LARGE SCALE GENOMIC DNA]</scope>
    <source>
        <strain evidence="1 2">UHCC 0139</strain>
    </source>
</reference>
<dbReference type="Proteomes" id="UP001304461">
    <property type="component" value="Unassembled WGS sequence"/>
</dbReference>
<name>A0ABU5RTS5_9CYAN</name>
<evidence type="ECO:0000313" key="1">
    <source>
        <dbReference type="EMBL" id="MEA5391185.1"/>
    </source>
</evidence>
<comment type="caution">
    <text evidence="1">The sequence shown here is derived from an EMBL/GenBank/DDBJ whole genome shotgun (WGS) entry which is preliminary data.</text>
</comment>
<organism evidence="1 2">
    <name type="scientific">Cyanobium gracile UHCC 0139</name>
    <dbReference type="NCBI Taxonomy" id="3110308"/>
    <lineage>
        <taxon>Bacteria</taxon>
        <taxon>Bacillati</taxon>
        <taxon>Cyanobacteriota</taxon>
        <taxon>Cyanophyceae</taxon>
        <taxon>Synechococcales</taxon>
        <taxon>Prochlorococcaceae</taxon>
        <taxon>Cyanobium</taxon>
    </lineage>
</organism>
<dbReference type="RefSeq" id="WP_323305231.1">
    <property type="nucleotide sequence ID" value="NZ_JAYGHX010000004.1"/>
</dbReference>
<dbReference type="EMBL" id="JAYGHX010000004">
    <property type="protein sequence ID" value="MEA5391185.1"/>
    <property type="molecule type" value="Genomic_DNA"/>
</dbReference>
<protein>
    <submittedName>
        <fullName evidence="1">Uncharacterized protein</fullName>
    </submittedName>
</protein>